<sequence length="177" mass="19948">MAASKGGSGSRDRRIIALERSCTRRRRLDDTLRVALTTQRGTHATLEAMRDAKAAQVEREVGILRFYQHRIEAMMTGTEAFSLDEMNGCRRYLDVVGERLRALEGELAQAEAAVHNSTAAIEKIQRDIALNQGRIDLCGERIVQIRRQHDEVAENASDEEAEETALARRFQQQRAQA</sequence>
<evidence type="ECO:0000256" key="1">
    <source>
        <dbReference type="SAM" id="MobiDB-lite"/>
    </source>
</evidence>
<organism evidence="2 3">
    <name type="scientific">Paraburkholderia phenazinium</name>
    <dbReference type="NCBI Taxonomy" id="60549"/>
    <lineage>
        <taxon>Bacteria</taxon>
        <taxon>Pseudomonadati</taxon>
        <taxon>Pseudomonadota</taxon>
        <taxon>Betaproteobacteria</taxon>
        <taxon>Burkholderiales</taxon>
        <taxon>Burkholderiaceae</taxon>
        <taxon>Paraburkholderia</taxon>
    </lineage>
</organism>
<protein>
    <submittedName>
        <fullName evidence="2">Type III secretion protein HrpB7</fullName>
    </submittedName>
</protein>
<dbReference type="AlphaFoldDB" id="A0A1G8B7M9"/>
<dbReference type="EMBL" id="FNCJ01000008">
    <property type="protein sequence ID" value="SDH29239.1"/>
    <property type="molecule type" value="Genomic_DNA"/>
</dbReference>
<feature type="compositionally biased region" description="Low complexity" evidence="1">
    <location>
        <begin position="167"/>
        <end position="177"/>
    </location>
</feature>
<dbReference type="Pfam" id="PF09486">
    <property type="entry name" value="HrpB7"/>
    <property type="match status" value="1"/>
</dbReference>
<dbReference type="InterPro" id="IPR013392">
    <property type="entry name" value="T3SS_HrpB7"/>
</dbReference>
<accession>A0A1G8B7M9</accession>
<gene>
    <name evidence="2" type="ORF">SAMN05216466_108295</name>
</gene>
<reference evidence="2 3" key="1">
    <citation type="submission" date="2016-10" db="EMBL/GenBank/DDBJ databases">
        <authorList>
            <person name="de Groot N.N."/>
        </authorList>
    </citation>
    <scope>NUCLEOTIDE SEQUENCE [LARGE SCALE GENOMIC DNA]</scope>
    <source>
        <strain evidence="2 3">LMG 2247</strain>
    </source>
</reference>
<dbReference type="RefSeq" id="WP_090686256.1">
    <property type="nucleotide sequence ID" value="NZ_CADERL010000044.1"/>
</dbReference>
<dbReference type="Proteomes" id="UP000199706">
    <property type="component" value="Unassembled WGS sequence"/>
</dbReference>
<evidence type="ECO:0000313" key="3">
    <source>
        <dbReference type="Proteomes" id="UP000199706"/>
    </source>
</evidence>
<name>A0A1G8B7M9_9BURK</name>
<feature type="region of interest" description="Disordered" evidence="1">
    <location>
        <begin position="151"/>
        <end position="177"/>
    </location>
</feature>
<evidence type="ECO:0000313" key="2">
    <source>
        <dbReference type="EMBL" id="SDH29239.1"/>
    </source>
</evidence>
<dbReference type="OrthoDB" id="9097165at2"/>
<proteinExistence type="predicted"/>